<comment type="caution">
    <text evidence="1">The sequence shown here is derived from an EMBL/GenBank/DDBJ whole genome shotgun (WGS) entry which is preliminary data.</text>
</comment>
<dbReference type="AlphaFoldDB" id="A0A8K0HFP1"/>
<protein>
    <submittedName>
        <fullName evidence="1">Uncharacterized protein</fullName>
    </submittedName>
</protein>
<evidence type="ECO:0000313" key="1">
    <source>
        <dbReference type="EMBL" id="KAF3451876.1"/>
    </source>
</evidence>
<organism evidence="1 2">
    <name type="scientific">Rhamnella rubrinervis</name>
    <dbReference type="NCBI Taxonomy" id="2594499"/>
    <lineage>
        <taxon>Eukaryota</taxon>
        <taxon>Viridiplantae</taxon>
        <taxon>Streptophyta</taxon>
        <taxon>Embryophyta</taxon>
        <taxon>Tracheophyta</taxon>
        <taxon>Spermatophyta</taxon>
        <taxon>Magnoliopsida</taxon>
        <taxon>eudicotyledons</taxon>
        <taxon>Gunneridae</taxon>
        <taxon>Pentapetalae</taxon>
        <taxon>rosids</taxon>
        <taxon>fabids</taxon>
        <taxon>Rosales</taxon>
        <taxon>Rhamnaceae</taxon>
        <taxon>rhamnoid group</taxon>
        <taxon>Rhamneae</taxon>
        <taxon>Rhamnella</taxon>
    </lineage>
</organism>
<proteinExistence type="predicted"/>
<accession>A0A8K0HFP1</accession>
<dbReference type="EMBL" id="VOIH02000003">
    <property type="protein sequence ID" value="KAF3451876.1"/>
    <property type="molecule type" value="Genomic_DNA"/>
</dbReference>
<name>A0A8K0HFP1_9ROSA</name>
<keyword evidence="2" id="KW-1185">Reference proteome</keyword>
<dbReference type="Proteomes" id="UP000796880">
    <property type="component" value="Unassembled WGS sequence"/>
</dbReference>
<sequence length="146" mass="15844">MGHAYVGHLTGHVRMLVDRPCFMGHALCGPCSGIRYGVVHVEEFGHPCKIKEKRGATKNLRRRRGPRIPLPSPLEPSLVRAKPFPHDSSSRSVFFLAEPPPRLALACRICVLLPIMVALLIGNSSYTVAMAVAVGGITVKKIAQDA</sequence>
<reference evidence="1" key="1">
    <citation type="submission" date="2020-03" db="EMBL/GenBank/DDBJ databases">
        <title>A high-quality chromosome-level genome assembly of a woody plant with both climbing and erect habits, Rhamnella rubrinervis.</title>
        <authorList>
            <person name="Lu Z."/>
            <person name="Yang Y."/>
            <person name="Zhu X."/>
            <person name="Sun Y."/>
        </authorList>
    </citation>
    <scope>NUCLEOTIDE SEQUENCE</scope>
    <source>
        <strain evidence="1">BYM</strain>
        <tissue evidence="1">Leaf</tissue>
    </source>
</reference>
<evidence type="ECO:0000313" key="2">
    <source>
        <dbReference type="Proteomes" id="UP000796880"/>
    </source>
</evidence>
<gene>
    <name evidence="1" type="ORF">FNV43_RR07972</name>
</gene>